<dbReference type="EMBL" id="JAWJWE010000036">
    <property type="protein sequence ID" value="KAK6628845.1"/>
    <property type="molecule type" value="Genomic_DNA"/>
</dbReference>
<feature type="compositionally biased region" description="Basic and acidic residues" evidence="4">
    <location>
        <begin position="4422"/>
        <end position="4520"/>
    </location>
</feature>
<protein>
    <recommendedName>
        <fullName evidence="5">Ig-like domain-containing protein</fullName>
    </recommendedName>
</protein>
<dbReference type="InterPro" id="IPR013783">
    <property type="entry name" value="Ig-like_fold"/>
</dbReference>
<feature type="coiled-coil region" evidence="3">
    <location>
        <begin position="2441"/>
        <end position="2468"/>
    </location>
</feature>
<dbReference type="InterPro" id="IPR007110">
    <property type="entry name" value="Ig-like_dom"/>
</dbReference>
<dbReference type="Proteomes" id="UP001372834">
    <property type="component" value="Unassembled WGS sequence"/>
</dbReference>
<feature type="compositionally biased region" description="Basic and acidic residues" evidence="4">
    <location>
        <begin position="1007"/>
        <end position="1043"/>
    </location>
</feature>
<dbReference type="PROSITE" id="PS50835">
    <property type="entry name" value="IG_LIKE"/>
    <property type="match status" value="9"/>
</dbReference>
<keyword evidence="3" id="KW-0175">Coiled coil</keyword>
<feature type="compositionally biased region" description="Basic and acidic residues" evidence="4">
    <location>
        <begin position="4741"/>
        <end position="4979"/>
    </location>
</feature>
<dbReference type="InterPro" id="IPR003598">
    <property type="entry name" value="Ig_sub2"/>
</dbReference>
<feature type="domain" description="Ig-like" evidence="5">
    <location>
        <begin position="5432"/>
        <end position="5520"/>
    </location>
</feature>
<feature type="domain" description="Ig-like" evidence="5">
    <location>
        <begin position="5319"/>
        <end position="5409"/>
    </location>
</feature>
<feature type="region of interest" description="Disordered" evidence="4">
    <location>
        <begin position="4247"/>
        <end position="4706"/>
    </location>
</feature>
<dbReference type="Gene3D" id="2.60.40.10">
    <property type="entry name" value="Immunoglobulins"/>
    <property type="match status" value="10"/>
</dbReference>
<feature type="compositionally biased region" description="Basic residues" evidence="4">
    <location>
        <begin position="4615"/>
        <end position="4635"/>
    </location>
</feature>
<keyword evidence="2" id="KW-0393">Immunoglobulin domain</keyword>
<dbReference type="Pfam" id="PF07679">
    <property type="entry name" value="I-set"/>
    <property type="match status" value="10"/>
</dbReference>
<feature type="compositionally biased region" description="Basic residues" evidence="4">
    <location>
        <begin position="4980"/>
        <end position="4989"/>
    </location>
</feature>
<feature type="compositionally biased region" description="Basic residues" evidence="4">
    <location>
        <begin position="4521"/>
        <end position="4533"/>
    </location>
</feature>
<evidence type="ECO:0000256" key="3">
    <source>
        <dbReference type="SAM" id="Coils"/>
    </source>
</evidence>
<feature type="compositionally biased region" description="Low complexity" evidence="4">
    <location>
        <begin position="1097"/>
        <end position="1107"/>
    </location>
</feature>
<feature type="region of interest" description="Disordered" evidence="4">
    <location>
        <begin position="5146"/>
        <end position="5169"/>
    </location>
</feature>
<dbReference type="PANTHER" id="PTHR10075:SF101">
    <property type="entry name" value="ZWEI IG DOMAIN PROTEIN ZIG-3"/>
    <property type="match status" value="1"/>
</dbReference>
<dbReference type="FunFam" id="2.60.40.10:FF:000032">
    <property type="entry name" value="palladin isoform X1"/>
    <property type="match status" value="1"/>
</dbReference>
<feature type="compositionally biased region" description="Basic and acidic residues" evidence="4">
    <location>
        <begin position="887"/>
        <end position="915"/>
    </location>
</feature>
<evidence type="ECO:0000256" key="1">
    <source>
        <dbReference type="ARBA" id="ARBA00023157"/>
    </source>
</evidence>
<feature type="coiled-coil region" evidence="3">
    <location>
        <begin position="1182"/>
        <end position="1242"/>
    </location>
</feature>
<feature type="compositionally biased region" description="Basic and acidic residues" evidence="4">
    <location>
        <begin position="5046"/>
        <end position="5083"/>
    </location>
</feature>
<dbReference type="FunFam" id="2.60.40.10:FF:001307">
    <property type="entry name" value="Stretchin-Mlck, isoform V"/>
    <property type="match status" value="3"/>
</dbReference>
<feature type="compositionally biased region" description="Basic and acidic residues" evidence="4">
    <location>
        <begin position="1074"/>
        <end position="1086"/>
    </location>
</feature>
<dbReference type="SMART" id="SM00409">
    <property type="entry name" value="IG"/>
    <property type="match status" value="10"/>
</dbReference>
<feature type="compositionally biased region" description="Basic and acidic residues" evidence="4">
    <location>
        <begin position="4636"/>
        <end position="4706"/>
    </location>
</feature>
<feature type="compositionally biased region" description="Low complexity" evidence="4">
    <location>
        <begin position="983"/>
        <end position="995"/>
    </location>
</feature>
<feature type="domain" description="Ig-like" evidence="5">
    <location>
        <begin position="619"/>
        <end position="697"/>
    </location>
</feature>
<feature type="domain" description="Ig-like" evidence="5">
    <location>
        <begin position="322"/>
        <end position="413"/>
    </location>
</feature>
<dbReference type="CDD" id="cd00096">
    <property type="entry name" value="Ig"/>
    <property type="match status" value="2"/>
</dbReference>
<dbReference type="InterPro" id="IPR003599">
    <property type="entry name" value="Ig_sub"/>
</dbReference>
<feature type="compositionally biased region" description="Basic and acidic residues" evidence="4">
    <location>
        <begin position="4542"/>
        <end position="4614"/>
    </location>
</feature>
<accession>A0AAN8NV30</accession>
<feature type="domain" description="Ig-like" evidence="5">
    <location>
        <begin position="528"/>
        <end position="604"/>
    </location>
</feature>
<proteinExistence type="predicted"/>
<feature type="domain" description="Ig-like" evidence="5">
    <location>
        <begin position="225"/>
        <end position="305"/>
    </location>
</feature>
<dbReference type="SMART" id="SM00408">
    <property type="entry name" value="IGc2"/>
    <property type="match status" value="8"/>
</dbReference>
<feature type="compositionally biased region" description="Basic and acidic residues" evidence="4">
    <location>
        <begin position="5002"/>
        <end position="5013"/>
    </location>
</feature>
<evidence type="ECO:0000256" key="4">
    <source>
        <dbReference type="SAM" id="MobiDB-lite"/>
    </source>
</evidence>
<evidence type="ECO:0000256" key="2">
    <source>
        <dbReference type="ARBA" id="ARBA00023319"/>
    </source>
</evidence>
<name>A0AAN8NV30_POLSC</name>
<evidence type="ECO:0000313" key="6">
    <source>
        <dbReference type="EMBL" id="KAK6628845.1"/>
    </source>
</evidence>
<feature type="domain" description="Ig-like" evidence="5">
    <location>
        <begin position="127"/>
        <end position="215"/>
    </location>
</feature>
<dbReference type="GO" id="GO:0048468">
    <property type="term" value="P:cell development"/>
    <property type="evidence" value="ECO:0007669"/>
    <property type="project" value="UniProtKB-ARBA"/>
</dbReference>
<feature type="region of interest" description="Disordered" evidence="4">
    <location>
        <begin position="884"/>
        <end position="1137"/>
    </location>
</feature>
<feature type="compositionally biased region" description="Polar residues" evidence="4">
    <location>
        <begin position="1115"/>
        <end position="1128"/>
    </location>
</feature>
<dbReference type="FunFam" id="2.60.40.10:FF:001894">
    <property type="entry name" value="Stretchin-Mlck, isoform V"/>
    <property type="match status" value="1"/>
</dbReference>
<evidence type="ECO:0000313" key="7">
    <source>
        <dbReference type="Proteomes" id="UP001372834"/>
    </source>
</evidence>
<sequence length="5674" mass="645646">MNLRLGKDAYEIFKNFLLGKKTIDVRDTSNYYKISIPRPENCNSPSVVFLRVARSHSMPVPRIKGNRQLVGERYNAGENNNTVYLNIRGLTRDDEGEYTVTAKNLAGESQSAVQLRINDNSEDDETPIFLRKLNDLSVKVGTRTRFLVEIRSSSDLKVVWYRNDIPISEEEKFHFVHEGNFYCVDVAPVTVEDGGRWACVAENLAGRSSCSCRLNVLIPKTYKAPEFLEELQAILTNQGTVSLECKVVGVPTPVLRWYKDGKEIKPGDMFALTANPDDPTSLGTYTCEAVNCMGKSYSSSRVHVKGSTSREGSLKPNDSPPPHFVKELKNEMVKIGSGLTLSCKVAVPPWPRSIQWYNKEGKVEPSEKYHVMEDGLGGYSIEIFPLEAADEGEWKCVAKSDAGAMGVTHCTVQMSYPKNYRKPKFLESLKAILTDEGLVSFECKVVGFPTPQLQWFKDGQELKPGDVYQLTGTNSLGSYSCIAKNCMGEARSTAELTVEDIQYQLNDEEKLLLFSKNQPPRFIQGLKSCEAKINEDFRYTIKVTVVPEPKLCWYKDDEKIELVARFSVTKENLGVYHLDIKKLEITDQAEWKCVATNEFGQSVTSGFLKLIIPKHYKKPRFLECLRAILTEHGTLNLECKVIGIPQPTLKWYKDGKELKPGDIHKIISGQDGTCCLGVYTCEAHNCMGSVSSSASLLGFEDRMAVKESAIYKPDLQYNLAKNTSLSTINEERTSQMYDTPASEHSITTDERGDVSFSFDGKEVSISLYETPDLTEDEALQVVEMYADELSEHVSEQNVVELPPLRFTKESSKSGPLLMEAVVIDITPEYFSSAEEDLRTEADLEDVSMAEEMSQSRSPLSADADGFGSKSNAENIEQLLENMYNYEPKPKKISKDTSSGSDKESYKSFSDKKDDSTMADMSAVEVSLASSKDIVQRSRQGSRKSIKTKEDTVKSKKSRSRSSSMEKKQQFGGTVGDNSVVIPSKQKSTSRSSSIESTKKLQCTTKTTGKEDQSSDVKNRSDSANEVHTEIDTNKEMSSEKDNTTPKPPARKKKLSTSASEKMEEETSGRGTSLTEDRKDSTKRENENANETGKKRTSGSSTSSISDDVVTKKTKASQSSPVENNTETSMTERHKESNEKMAKGRLILLRNISNCLQEVQQGLTSANHQIEAKCSQEMNQTDYKDFTNSIQSLENNFLNVQKKLQDDATIPSFEALQTIDRPLQDLKTGLKLLEEKKENTEIDDTLEIFKLIVNHLRNQIMDIKGLNESQPQASFGIIEDLTQPLDELLGSMDKVKIELARRSKKGKCQLPVELLRILVQPVQTLKVVVETLQESDKTKVPAAAIAEPLKNLNSTLTLIEQEATKEGEVQAVSKKILERLATPVKEINRIVGVSEVLKPEALEKVSNHVQTLHKQLANMVQEMLFTPSKSKSPVGIESLPALRNLSESTREIINNLDNTTGENLPQTIKQKRQIFQPIIEPLKGFQSTIEQFQQFTGDEEVYSEAITEHLRNLDSNFSNIEKSLRSIPEKTKLEINHENLIQTIKEIRKEISVILRFVEFGGESSVEVWTALLAPLQKLNMNISAKKSGQDIPLLSKNSCSLGKSLEIIRQTSEDQLSMDISSGQDTRMSLAVLRPLEKPLQDLEEGFGVLVKHILEKERLTDEEKPVVERQLHGLLEILSQSFEIFQEKWVGTESTKEPDSALQEANILLDLVTELHKGTNAIQFQMSEFENISVNAETIIQKNIYVNLRNLMASIDEVEHLIRKDSFEVVPQLRVLGVKLKDLQSNIEAAKTTAETPEHAILLNNMSKSVANLTNNLEKTRCKSTTPEKSILDQIVQKSVAAFKQELLDVVYETGSEITEQECNRRIVHKAEEVAIKLNEVNTNFNIQSVPLVTSTLDELNKQIASIKKEEPTKAAIDDMIQAIESNINVIKEKNVFDEEQREVMVEFFKQIETKLVEATASKQKVDVLIEPLKEVKQCFEAVSCDSEGKFAQPLTKQAQELQENISMITEELKQSERPIEYVIEPLKLLCSALMEELHHSENVSALNEPDVPKPDTVKELLHLIRSNICMVQCCPLQMSKTTILTSLESLQADISDAIQSPETSEVTLTVLENIVKPLRGIEQALQTVQNPTDSQVPENLSSILKEAQNGISLVQTELTEKLNKSEEVNSLCKLVQPLDQLQISLSEILENFGQLESVTSQTAKLAEVIELSNIDGVLVTKLEALPAEAKEEIVRPLQTINSNLVEILKKGKPEEETAILTENLAKSLKELDDSLEAVQEFSVASLSEENIAKLKLIPQYLESAKAISTSGESKIYEDLLGGIEQLQQGIVNITQLSETAHKMAPSNANKANVEIFNIAVNLIEHNVAIIEEKPVIWQEAKVALIEPLKAIESKLLEISVKDVGSKTETMVKNLNTVLCQLQDNIVNDIKSVQTVNVPLTEYESSLEEIKREVATLEAQTKNIIAEMTMPESSELQDLYELVEPLHKLQEGFDKIIHLQVVEEKDSMHPPPLEEIIHLTDDSVKIILTETKLSEEVKQEFVQSLLTLKQNAIEITEKEDAKGTPEKVLVNVVKPLQLLKTGMEMVEKPPAESTEQLPTTISNILKPVICEIEMQLATIQNQMVLEGHKENIDLQSPMHFMESIVQPLEHMKICLIQILESVKSFGDRPESCDPTYTEVKKAVTQLLSSVNIVPELNESLKRELVEPLEDLCNKAEVLRTTNISEETKATVTVGLINPLLALLNATETLSDTKTETVEPLEQLSAVIENGIAVVEHKISSDLSEQDLSDAQSTEILMKLIEPVKKLAHIPQDDMKEIVREINKCKKNVEEETTQKDSSEVQTLKNECEEKERVVAGPTVTESKTQETVKIKSHLPATESQTQLLKDIIKDLAATEKLDVQKVATYINQLRTNLRAIKNQEVINVASKLGLEKLLQETETNVRALKEIKPEKICVTALQDLVKSVVELGKVFTIAEASDSDFQQAAPTIQHCVENLKRCNVSLIKEDAEAKEKLTKHVNQAEIKTVPEENVSSLDSSEVLKSSIISELMHLVDTNILLIENKEAIQLPVKETLAAPLKGFLTKLEEITEGHTETQDNINRAVQNLIEPMKQISEEINKVEEAIEIKQLIQNALETPLTEVETEVTLFEAKIPSTVDCTPVIELIEPLKEYTAVSSNITSPEDFDKEIVKPLIHVIDQNMAAVGQVTVLKDELREAIKEPLADIKVNLEQTHEDNREASVILQTLVEPFTNLSEWLGKVETAQINSAGKVEIQEILVPVKHIQKEMETFQKVVSIEAAKSDEVQHSVVLQEMGKSVSKLQTALAEVIQTYEVCSEILEHQLENSKLEEVIHLVEQDTVLISEQEILENEMIQAIVEPLREIQSKLKECSGKENEVNFELLNEMVTPFEDLKHQLETLHDKVVEEKCLQSLVQPLAQFQGSVEVLQDKISQDQSKELGHLSPSLDQLQKAIVQILDEEKTGELKAQDTKKLVQLNEIVHLIDRNVALVEQVKVLEIGATITPQLKELQSTLSTAAENEKLNTQTVEILQNLIQPLKELEESLEVAETVPLAENKLPPQVATSLVELQREIANVEDQVTVVLQKERANELDEIPESLKKLRVCVGLVTMTPQVTETLMSFNVPEVGNLKEVIQVLEKDATLLEKTEGFEDVKALASPLTDLKVKLIEVATMKRPDEKSVNVLESLAKPLKELQKGLETIEEIEGEAADSLKTDQIFKILAKPLIEMERGIAEVHKETIFELREQKPTLEREKILKEFVEPLMSIQETLSHLHLQENLALENRVTENLSNLIEVTRNNFAALNETPILKEKLKDDLLKTVKKLEATFITLSDTKVTDESVINLLVQLKEPLNKITLELAKSENKNNSLIPSSSLKSIKEDIAYVENKLCDKVEKLDKKEGSSICLRTIDEQLKELGDDLSECIKVNETIEENKVKIGKVITLVNNVIDAVKNAQILEYDTINHLTDTFNELKLNLSKVEKDAIDTGAVSIVGNIENPLQELTDAFYVVKNKLNESQRHMKISEISAGNLSPLKKVYDNFEALERQTKLELNDQNKSEEEKKLLGPFSESLHQVQIIFQNILPLATEKSAIKEVIQVIDQTVNVVNTNELLKAAIKTEIIEPLQHLEKRLRDTDISKTTKQNEILLTENLAKPLNLIKSSLQTLVNEAKNNLSLKNSLNSLAIQLMTAQEGITILQKATSPTSTVLQDISNPLEELNEGITKILIAEKEINPESPELNHGPQEENDKIPLILNDSEKKEEEKGPQYEEVKEKTDESEDKLGKEAEKNKKQMDEERKEAEEKKKKEEEERLKKEAEEKKKKEEEDRLKKEAEEKKKKEEEDRLKKEAEEKKKKEEEERKEAEEKKKKEEEERLKKEAEEKKKKLEEEKLRKEAEEKKKKEEETEEEERLTKEAEEKKKKEEEERLKKEAEEKKKKEEEERLKKEAEEKKKKEEEERLRKEAEEKKKKEEEDRLKKEAEEKKKKEEEDRLKKEAEEKKKKEEEEKLRKERLRRKRGKKKRTEKEEEEEEKLKKEAEEKKKKEEEERLRKAEEKKKKEEEDRLKKEAEEKKKKEEEEKLKKEAEEKKKKEEEDRLKKEAEEKKKKRRGNRLRRKRRKKKRRLKKEAEEKKKKLEEEKLRKEAEEKKKKEEEDRLKKEAEEKKKKEEEDRLKKEAEEKKKKLEEERLKKEAEEKKKKLEEEKLRKRLREKEERRRGQVRREKKKKLEEEKLRKEAEEKKKKEEEDRLKKEAEEKKKKEEEEKLKKEAEEKKKKEEEDRLKKEAEEKKKKEEEERLKKEAEEKKKKEEEEKEVKEGAEEKKKKEEEDKEAEEKKKEERLKKEAEEKKKKEEEERLKKEAEEKKKKEEEDRLKKEAEEKKKKEEEEIKRKEAEEKKKKLEEEKLRKEAEEKKKKEEEDRLKKEAEEKKKKERFQKAAGEEKEKERDEKLNKREEHERLNKEKDKKKDTSKIRKVSVKKKTKGEGEMICNEATRSIKQENEEKIQKNGGDGNIEYKKEDLDVESREMKSNIVNSQNDDTQKRMKESLKNDSEKRELLSSRSRCQEKTEEKAENDREINSDVIVSATAIGRQYKEAEEFKSIEKSPRPVARSRGLERWSKLKDEISDLHIKDSKVKVATKDTQSTTEHTGTELKSTRKEMSATNSDRVEYGYGYKSTRIEPESFRNMTPALSSWQLNRPTKGSNYPDIPSRAALGRAKSSGRTTLINSQSLSYLDLSSQRPRYSLPFYSKPMEHTSGWYRRKFHGSIGSFEMRSVASSYADDFKSLSKTSLEKLSSPSLLSVHHSYEPAPFPPIFTRPIRESYRLSEDELRIECRVRSQPSSRITWLKNGVPIVPGSRYRMTEKIDGLCTLSVYNPQPDDSGEYSCKAENSVSSALYSHYVSFPGKQHSLDDVKCGLLPRSYDSPRFYSGLTDDKFPVGGTIALQVELKGTPRQVKWLRGTEELSFASSKIQSFEDSGVYTLLVSDASEKESGIYTCRAYGSNGHIDTSAHIRVVPEATARGGQPPKIISRQTNLLVATVEDDFVLTCRAKGDPKPKVIWLKGVKDITVTERTMVEHMDDYYRFTLKKVVPADAGTYWIVARNMYGSDRSFVTLQIRQRARSLTPGPFSSSRWNWRGNRRNSLQDIQDTYLYQSKGSHNFSDQTSEP</sequence>
<dbReference type="InterPro" id="IPR013098">
    <property type="entry name" value="Ig_I-set"/>
</dbReference>
<feature type="region of interest" description="Disordered" evidence="4">
    <location>
        <begin position="4741"/>
        <end position="5083"/>
    </location>
</feature>
<evidence type="ECO:0000259" key="5">
    <source>
        <dbReference type="PROSITE" id="PS50835"/>
    </source>
</evidence>
<gene>
    <name evidence="6" type="ORF">RUM43_002661</name>
</gene>
<feature type="domain" description="Ig-like" evidence="5">
    <location>
        <begin position="5533"/>
        <end position="5622"/>
    </location>
</feature>
<dbReference type="PANTHER" id="PTHR10075">
    <property type="entry name" value="BASIGIN RELATED"/>
    <property type="match status" value="1"/>
</dbReference>
<keyword evidence="1" id="KW-1015">Disulfide bond</keyword>
<feature type="compositionally biased region" description="Basic and acidic residues" evidence="4">
    <location>
        <begin position="5156"/>
        <end position="5167"/>
    </location>
</feature>
<comment type="caution">
    <text evidence="6">The sequence shown here is derived from an EMBL/GenBank/DDBJ whole genome shotgun (WGS) entry which is preliminary data.</text>
</comment>
<feature type="domain" description="Ig-like" evidence="5">
    <location>
        <begin position="423"/>
        <end position="499"/>
    </location>
</feature>
<dbReference type="SUPFAM" id="SSF48726">
    <property type="entry name" value="Immunoglobulin"/>
    <property type="match status" value="10"/>
</dbReference>
<feature type="compositionally biased region" description="Basic and acidic residues" evidence="4">
    <location>
        <begin position="4269"/>
        <end position="4415"/>
    </location>
</feature>
<feature type="region of interest" description="Disordered" evidence="4">
    <location>
        <begin position="846"/>
        <end position="869"/>
    </location>
</feature>
<reference evidence="6 7" key="1">
    <citation type="submission" date="2023-10" db="EMBL/GenBank/DDBJ databases">
        <title>Genomes of two closely related lineages of the louse Polyplax serrata with different host specificities.</title>
        <authorList>
            <person name="Martinu J."/>
            <person name="Tarabai H."/>
            <person name="Stefka J."/>
            <person name="Hypsa V."/>
        </authorList>
    </citation>
    <scope>NUCLEOTIDE SEQUENCE [LARGE SCALE GENOMIC DNA]</scope>
    <source>
        <strain evidence="6">HR10_N</strain>
    </source>
</reference>
<dbReference type="FunFam" id="2.60.40.10:FF:000107">
    <property type="entry name" value="Myosin, light chain kinase a"/>
    <property type="match status" value="1"/>
</dbReference>
<dbReference type="InterPro" id="IPR036179">
    <property type="entry name" value="Ig-like_dom_sf"/>
</dbReference>
<feature type="compositionally biased region" description="Basic and acidic residues" evidence="4">
    <location>
        <begin position="5021"/>
        <end position="5036"/>
    </location>
</feature>
<organism evidence="6 7">
    <name type="scientific">Polyplax serrata</name>
    <name type="common">Common mouse louse</name>
    <dbReference type="NCBI Taxonomy" id="468196"/>
    <lineage>
        <taxon>Eukaryota</taxon>
        <taxon>Metazoa</taxon>
        <taxon>Ecdysozoa</taxon>
        <taxon>Arthropoda</taxon>
        <taxon>Hexapoda</taxon>
        <taxon>Insecta</taxon>
        <taxon>Pterygota</taxon>
        <taxon>Neoptera</taxon>
        <taxon>Paraneoptera</taxon>
        <taxon>Psocodea</taxon>
        <taxon>Troctomorpha</taxon>
        <taxon>Phthiraptera</taxon>
        <taxon>Anoplura</taxon>
        <taxon>Polyplacidae</taxon>
        <taxon>Polyplax</taxon>
    </lineage>
</organism>